<dbReference type="AlphaFoldDB" id="K2NL03"/>
<gene>
    <name evidence="1" type="ORF">MOQ_006646</name>
</gene>
<evidence type="ECO:0000313" key="2">
    <source>
        <dbReference type="Proteomes" id="UP000007350"/>
    </source>
</evidence>
<proteinExistence type="predicted"/>
<organism evidence="1 2">
    <name type="scientific">Trypanosoma cruzi marinkellei</name>
    <dbReference type="NCBI Taxonomy" id="85056"/>
    <lineage>
        <taxon>Eukaryota</taxon>
        <taxon>Discoba</taxon>
        <taxon>Euglenozoa</taxon>
        <taxon>Kinetoplastea</taxon>
        <taxon>Metakinetoplastina</taxon>
        <taxon>Trypanosomatida</taxon>
        <taxon>Trypanosomatidae</taxon>
        <taxon>Trypanosoma</taxon>
        <taxon>Schizotrypanum</taxon>
    </lineage>
</organism>
<sequence length="242" mass="26295">MHADDRTLVVLGADIRGFAAAMPAAVSLVATWAVEHSLRIGADRSEASLFCISPHRRPDEDTADHRLGDRNSRVRFHSVPLLGNAIDRHLNCGSHVTAAAGQTVPRRHRLRLSAGLGVPAHHAFLAGRMHPQCVAPRRRGNRTVSGHNSHLRSLEVRRRDGSTEPLGPRAAATDAFAHLAVSPAPLRRIIGSRALTQYERLTRLLYVEDVRGAIRVEAMPPSMRGKAATTIPLPRDAVLNGP</sequence>
<name>K2NL03_TRYCR</name>
<dbReference type="OrthoDB" id="251910at2759"/>
<reference evidence="1 2" key="1">
    <citation type="journal article" date="2012" name="BMC Genomics">
        <title>Comparative genomic analysis of human infective Trypanosoma cruzi lineages with the bat-restricted subspecies T. cruzi marinkellei.</title>
        <authorList>
            <person name="Franzen O."/>
            <person name="Talavera-Lopez C."/>
            <person name="Ochaya S."/>
            <person name="Butler C.E."/>
            <person name="Messenger L.A."/>
            <person name="Lewis M.D."/>
            <person name="Llewellyn M.S."/>
            <person name="Marinkelle C.J."/>
            <person name="Tyler K.M."/>
            <person name="Miles M.A."/>
            <person name="Andersson B."/>
        </authorList>
    </citation>
    <scope>NUCLEOTIDE SEQUENCE [LARGE SCALE GENOMIC DNA]</scope>
    <source>
        <strain evidence="1 2">B7</strain>
    </source>
</reference>
<comment type="caution">
    <text evidence="1">The sequence shown here is derived from an EMBL/GenBank/DDBJ whole genome shotgun (WGS) entry which is preliminary data.</text>
</comment>
<protein>
    <submittedName>
        <fullName evidence="1">Uncharacterized protein</fullName>
    </submittedName>
</protein>
<dbReference type="Proteomes" id="UP000007350">
    <property type="component" value="Unassembled WGS sequence"/>
</dbReference>
<evidence type="ECO:0000313" key="1">
    <source>
        <dbReference type="EMBL" id="EKF29562.1"/>
    </source>
</evidence>
<accession>K2NL03</accession>
<dbReference type="EMBL" id="AHKC01012949">
    <property type="protein sequence ID" value="EKF29562.1"/>
    <property type="molecule type" value="Genomic_DNA"/>
</dbReference>
<keyword evidence="2" id="KW-1185">Reference proteome</keyword>